<reference evidence="1" key="1">
    <citation type="journal article" date="2021" name="New Phytol.">
        <title>Evolutionary innovations through gain and loss of genes in the ectomycorrhizal Boletales.</title>
        <authorList>
            <person name="Wu G."/>
            <person name="Miyauchi S."/>
            <person name="Morin E."/>
            <person name="Kuo A."/>
            <person name="Drula E."/>
            <person name="Varga T."/>
            <person name="Kohler A."/>
            <person name="Feng B."/>
            <person name="Cao Y."/>
            <person name="Lipzen A."/>
            <person name="Daum C."/>
            <person name="Hundley H."/>
            <person name="Pangilinan J."/>
            <person name="Johnson J."/>
            <person name="Barry K."/>
            <person name="LaButti K."/>
            <person name="Ng V."/>
            <person name="Ahrendt S."/>
            <person name="Min B."/>
            <person name="Choi I.G."/>
            <person name="Park H."/>
            <person name="Plett J.M."/>
            <person name="Magnuson J."/>
            <person name="Spatafora J.W."/>
            <person name="Nagy L.G."/>
            <person name="Henrissat B."/>
            <person name="Grigoriev I.V."/>
            <person name="Yang Z.L."/>
            <person name="Xu J."/>
            <person name="Martin F.M."/>
        </authorList>
    </citation>
    <scope>NUCLEOTIDE SEQUENCE</scope>
    <source>
        <strain evidence="1">ATCC 28755</strain>
    </source>
</reference>
<evidence type="ECO:0000313" key="2">
    <source>
        <dbReference type="Proteomes" id="UP000790377"/>
    </source>
</evidence>
<keyword evidence="2" id="KW-1185">Reference proteome</keyword>
<dbReference type="EMBL" id="MU268092">
    <property type="protein sequence ID" value="KAH7905960.1"/>
    <property type="molecule type" value="Genomic_DNA"/>
</dbReference>
<organism evidence="1 2">
    <name type="scientific">Hygrophoropsis aurantiaca</name>
    <dbReference type="NCBI Taxonomy" id="72124"/>
    <lineage>
        <taxon>Eukaryota</taxon>
        <taxon>Fungi</taxon>
        <taxon>Dikarya</taxon>
        <taxon>Basidiomycota</taxon>
        <taxon>Agaricomycotina</taxon>
        <taxon>Agaricomycetes</taxon>
        <taxon>Agaricomycetidae</taxon>
        <taxon>Boletales</taxon>
        <taxon>Coniophorineae</taxon>
        <taxon>Hygrophoropsidaceae</taxon>
        <taxon>Hygrophoropsis</taxon>
    </lineage>
</organism>
<comment type="caution">
    <text evidence="1">The sequence shown here is derived from an EMBL/GenBank/DDBJ whole genome shotgun (WGS) entry which is preliminary data.</text>
</comment>
<proteinExistence type="predicted"/>
<dbReference type="Proteomes" id="UP000790377">
    <property type="component" value="Unassembled WGS sequence"/>
</dbReference>
<protein>
    <submittedName>
        <fullName evidence="1">Uncharacterized protein</fullName>
    </submittedName>
</protein>
<sequence>MSVMFPPTSTPCERRLPAVESFIIGCSFAYDTAQGELDYDPFAFNVCALGVLFCEYFQILNDSSDRSLQPEWYNRWNIGCVWSGQRGCCGEFASLMLDMQLCNGSARSCPASGGDLRTGKPAVVPRPRPTRTHSCSTGTGVGATYGH</sequence>
<name>A0ACB7ZY54_9AGAM</name>
<evidence type="ECO:0000313" key="1">
    <source>
        <dbReference type="EMBL" id="KAH7905960.1"/>
    </source>
</evidence>
<accession>A0ACB7ZY54</accession>
<gene>
    <name evidence="1" type="ORF">BJ138DRAFT_1225752</name>
</gene>